<dbReference type="InterPro" id="IPR016073">
    <property type="entry name" value="Skp1_comp_POZ"/>
</dbReference>
<name>A0A0A9ADB6_ARUDO</name>
<dbReference type="Pfam" id="PF03931">
    <property type="entry name" value="Skp1_POZ"/>
    <property type="match status" value="1"/>
</dbReference>
<proteinExistence type="inferred from homology"/>
<dbReference type="InterPro" id="IPR001232">
    <property type="entry name" value="SKP1-like"/>
</dbReference>
<organism evidence="7">
    <name type="scientific">Arundo donax</name>
    <name type="common">Giant reed</name>
    <name type="synonym">Donax arundinaceus</name>
    <dbReference type="NCBI Taxonomy" id="35708"/>
    <lineage>
        <taxon>Eukaryota</taxon>
        <taxon>Viridiplantae</taxon>
        <taxon>Streptophyta</taxon>
        <taxon>Embryophyta</taxon>
        <taxon>Tracheophyta</taxon>
        <taxon>Spermatophyta</taxon>
        <taxon>Magnoliopsida</taxon>
        <taxon>Liliopsida</taxon>
        <taxon>Poales</taxon>
        <taxon>Poaceae</taxon>
        <taxon>PACMAD clade</taxon>
        <taxon>Arundinoideae</taxon>
        <taxon>Arundineae</taxon>
        <taxon>Arundo</taxon>
    </lineage>
</organism>
<comment type="similarity">
    <text evidence="2 4">Belongs to the SKP1 family.</text>
</comment>
<dbReference type="InterPro" id="IPR011333">
    <property type="entry name" value="SKP1/BTB/POZ_sf"/>
</dbReference>
<dbReference type="GO" id="GO:0006511">
    <property type="term" value="P:ubiquitin-dependent protein catabolic process"/>
    <property type="evidence" value="ECO:0007669"/>
    <property type="project" value="InterPro"/>
</dbReference>
<dbReference type="UniPathway" id="UPA00143"/>
<evidence type="ECO:0000256" key="3">
    <source>
        <dbReference type="ARBA" id="ARBA00022786"/>
    </source>
</evidence>
<evidence type="ECO:0000256" key="2">
    <source>
        <dbReference type="ARBA" id="ARBA00009993"/>
    </source>
</evidence>
<protein>
    <recommendedName>
        <fullName evidence="4">SKP1-like protein</fullName>
    </recommendedName>
</protein>
<dbReference type="Gene3D" id="3.30.710.10">
    <property type="entry name" value="Potassium Channel Kv1.1, Chain A"/>
    <property type="match status" value="1"/>
</dbReference>
<sequence length="164" mass="17931">MAAEGGAVPEEVTLVTSDGQEFQVAEQDAVVSPTIRQMIEDGLGNRRFTLPNVTSQDIPKVIAFAQKLVESRAAAAGDGPYADHEADIAWAKDLVQVDPTSLTRLILAAHYLEMDDLLHFACERAAEVMAGRTADEIQKMFSLKCVVTPAEQAEIQKKNEWAFE</sequence>
<reference evidence="7" key="1">
    <citation type="submission" date="2014-09" db="EMBL/GenBank/DDBJ databases">
        <authorList>
            <person name="Magalhaes I.L.F."/>
            <person name="Oliveira U."/>
            <person name="Santos F.R."/>
            <person name="Vidigal T.H.D.A."/>
            <person name="Brescovit A.D."/>
            <person name="Santos A.J."/>
        </authorList>
    </citation>
    <scope>NUCLEOTIDE SEQUENCE</scope>
    <source>
        <tissue evidence="7">Shoot tissue taken approximately 20 cm above the soil surface</tissue>
    </source>
</reference>
<keyword evidence="3 4" id="KW-0833">Ubl conjugation pathway</keyword>
<evidence type="ECO:0000313" key="7">
    <source>
        <dbReference type="EMBL" id="JAD47948.1"/>
    </source>
</evidence>
<dbReference type="SMART" id="SM00512">
    <property type="entry name" value="Skp1"/>
    <property type="match status" value="1"/>
</dbReference>
<evidence type="ECO:0000259" key="5">
    <source>
        <dbReference type="Pfam" id="PF01466"/>
    </source>
</evidence>
<evidence type="ECO:0000256" key="1">
    <source>
        <dbReference type="ARBA" id="ARBA00004906"/>
    </source>
</evidence>
<feature type="domain" description="SKP1 component POZ" evidence="6">
    <location>
        <begin position="12"/>
        <end position="67"/>
    </location>
</feature>
<reference evidence="7" key="2">
    <citation type="journal article" date="2015" name="Data Brief">
        <title>Shoot transcriptome of the giant reed, Arundo donax.</title>
        <authorList>
            <person name="Barrero R.A."/>
            <person name="Guerrero F.D."/>
            <person name="Moolhuijzen P."/>
            <person name="Goolsby J.A."/>
            <person name="Tidwell J."/>
            <person name="Bellgard S.E."/>
            <person name="Bellgard M.I."/>
        </authorList>
    </citation>
    <scope>NUCLEOTIDE SEQUENCE</scope>
    <source>
        <tissue evidence="7">Shoot tissue taken approximately 20 cm above the soil surface</tissue>
    </source>
</reference>
<comment type="pathway">
    <text evidence="1 4">Protein modification; protein ubiquitination.</text>
</comment>
<dbReference type="Pfam" id="PF01466">
    <property type="entry name" value="Skp1"/>
    <property type="match status" value="1"/>
</dbReference>
<comment type="subunit">
    <text evidence="4">Part of a SCF (SKP1-cullin-F-box) protein ligase complex.</text>
</comment>
<dbReference type="GO" id="GO:0016567">
    <property type="term" value="P:protein ubiquitination"/>
    <property type="evidence" value="ECO:0007669"/>
    <property type="project" value="UniProtKB-UniRule"/>
</dbReference>
<dbReference type="SUPFAM" id="SSF81382">
    <property type="entry name" value="Skp1 dimerisation domain-like"/>
    <property type="match status" value="1"/>
</dbReference>
<feature type="domain" description="SKP1 component dimerisation" evidence="5">
    <location>
        <begin position="116"/>
        <end position="162"/>
    </location>
</feature>
<dbReference type="InterPro" id="IPR036296">
    <property type="entry name" value="SKP1-like_dim_sf"/>
</dbReference>
<dbReference type="PANTHER" id="PTHR11165">
    <property type="entry name" value="SKP1"/>
    <property type="match status" value="1"/>
</dbReference>
<dbReference type="InterPro" id="IPR016897">
    <property type="entry name" value="SKP1"/>
</dbReference>
<accession>A0A0A9ADB6</accession>
<dbReference type="EMBL" id="GBRH01249947">
    <property type="protein sequence ID" value="JAD47948.1"/>
    <property type="molecule type" value="Transcribed_RNA"/>
</dbReference>
<dbReference type="SUPFAM" id="SSF54695">
    <property type="entry name" value="POZ domain"/>
    <property type="match status" value="1"/>
</dbReference>
<comment type="function">
    <text evidence="4">Involved in ubiquitination and subsequent proteasomal degradation of target proteins. Together with CUL1, RBX1 and a F-box protein, it forms a SCF E3 ubiquitin ligase complex. The functional specificity of this complex depends on the type of F-box protein. In the SCF complex, it serves as an adapter that links the F-box protein to CUL1.</text>
</comment>
<dbReference type="AlphaFoldDB" id="A0A0A9ADB6"/>
<evidence type="ECO:0000259" key="6">
    <source>
        <dbReference type="Pfam" id="PF03931"/>
    </source>
</evidence>
<evidence type="ECO:0000256" key="4">
    <source>
        <dbReference type="PIRNR" id="PIRNR028729"/>
    </source>
</evidence>
<dbReference type="PIRSF" id="PIRSF028729">
    <property type="entry name" value="E3_ubiquit_lig_SCF_Skp"/>
    <property type="match status" value="1"/>
</dbReference>
<dbReference type="GO" id="GO:0009867">
    <property type="term" value="P:jasmonic acid mediated signaling pathway"/>
    <property type="evidence" value="ECO:0007669"/>
    <property type="project" value="UniProtKB-ARBA"/>
</dbReference>
<dbReference type="InterPro" id="IPR016072">
    <property type="entry name" value="Skp1_comp_dimer"/>
</dbReference>